<dbReference type="Proteomes" id="UP000095286">
    <property type="component" value="Unplaced"/>
</dbReference>
<accession>A0AC35TTM6</accession>
<proteinExistence type="predicted"/>
<evidence type="ECO:0000313" key="2">
    <source>
        <dbReference type="WBParaSite" id="RSKR_0000399900.1"/>
    </source>
</evidence>
<evidence type="ECO:0000313" key="1">
    <source>
        <dbReference type="Proteomes" id="UP000095286"/>
    </source>
</evidence>
<protein>
    <submittedName>
        <fullName evidence="2">Myosin_tail_1 domain-containing protein</fullName>
    </submittedName>
</protein>
<reference evidence="2" key="1">
    <citation type="submission" date="2016-11" db="UniProtKB">
        <authorList>
            <consortium name="WormBaseParasite"/>
        </authorList>
    </citation>
    <scope>IDENTIFICATION</scope>
    <source>
        <strain evidence="2">KR3021</strain>
    </source>
</reference>
<organism evidence="1 2">
    <name type="scientific">Rhabditophanes sp. KR3021</name>
    <dbReference type="NCBI Taxonomy" id="114890"/>
    <lineage>
        <taxon>Eukaryota</taxon>
        <taxon>Metazoa</taxon>
        <taxon>Ecdysozoa</taxon>
        <taxon>Nematoda</taxon>
        <taxon>Chromadorea</taxon>
        <taxon>Rhabditida</taxon>
        <taxon>Tylenchina</taxon>
        <taxon>Panagrolaimomorpha</taxon>
        <taxon>Strongyloidoidea</taxon>
        <taxon>Alloionematidae</taxon>
        <taxon>Rhabditophanes</taxon>
    </lineage>
</organism>
<dbReference type="WBParaSite" id="RSKR_0000399900.1">
    <property type="protein sequence ID" value="RSKR_0000399900.1"/>
    <property type="gene ID" value="RSKR_0000399900"/>
</dbReference>
<sequence length="640" mass="75569">MHDAAEQIKLLEQENTYLKNKNVGKVESPSNSPKKPKPLSRVYEDDEVSIAVADHIEHLSIQDSPRKRLYLRENSKSFEEPIFDQPKKHDYSQTSGEISTNRNQFDSYDRTHSERNHSERHNVERSNIERNKIDRGQVDQNQKDRNQIERNQNELSERTQIGRNTERNNNFDYESRSGQRSKSSIRFDNFSNNKNDTERLNARIESLENIIYERNAEIRDLTKDKTNLERKMYDYSERVVESEDKIIRERRTMMEENGSLRKRLDNLTPLMAQKESLLQKALAEKDTAESQLVAAKQETHMLHIRFEERSREKQAFSDIEIGRRNEIERLNEKIRELDTENSQIKVVEQNLIDQISSLNRKIKEDELRIKKERSFAERVSDDNNNLIKDNSTLTSQIGKLAMMIEQLEKELSAKKGFEIQEKQFMELRQRELDLRSEIRLLEDKLYTEHEKVSALESKIKQKENDENKIREDKMRIQREFEGLSVLSTNLSSENKTIRDEKLNLEDRIAILEKTIRDKEMAIVKVKEENELLNVRHSEVIEKMRKEIFAQAEKGNEYEALCKRLRELSESASKLHSRENSTIKGLNVISPRVSFENELITRPDPSGSMKDLINYKYEGSTITEMMKNFSEMIRYDNSNDN</sequence>
<name>A0AC35TTM6_9BILA</name>